<dbReference type="CDD" id="cd00291">
    <property type="entry name" value="SirA_YedF_YeeD"/>
    <property type="match status" value="1"/>
</dbReference>
<name>A0A0C2NNJ2_9VIBR</name>
<dbReference type="Pfam" id="PF01206">
    <property type="entry name" value="TusA"/>
    <property type="match status" value="1"/>
</dbReference>
<dbReference type="InterPro" id="IPR001455">
    <property type="entry name" value="TusA-like"/>
</dbReference>
<dbReference type="STRING" id="1461322.OJ16_04210"/>
<evidence type="ECO:0000313" key="3">
    <source>
        <dbReference type="Proteomes" id="UP000031672"/>
    </source>
</evidence>
<feature type="domain" description="UPF0033" evidence="1">
    <location>
        <begin position="5"/>
        <end position="58"/>
    </location>
</feature>
<proteinExistence type="predicted"/>
<protein>
    <submittedName>
        <fullName evidence="2">Oxidoreductase</fullName>
    </submittedName>
</protein>
<dbReference type="AlphaFoldDB" id="A0A0C2NNJ2"/>
<dbReference type="Proteomes" id="UP000031672">
    <property type="component" value="Unassembled WGS sequence"/>
</dbReference>
<accession>A0A0C2P4U8</accession>
<dbReference type="Gene3D" id="3.30.110.40">
    <property type="entry name" value="TusA-like domain"/>
    <property type="match status" value="1"/>
</dbReference>
<dbReference type="InterPro" id="IPR036868">
    <property type="entry name" value="TusA-like_sf"/>
</dbReference>
<dbReference type="OrthoDB" id="6215889at2"/>
<evidence type="ECO:0000313" key="2">
    <source>
        <dbReference type="EMBL" id="KII81056.1"/>
    </source>
</evidence>
<comment type="caution">
    <text evidence="2">The sequence shown here is derived from an EMBL/GenBank/DDBJ whole genome shotgun (WGS) entry which is preliminary data.</text>
</comment>
<evidence type="ECO:0000259" key="1">
    <source>
        <dbReference type="Pfam" id="PF01206"/>
    </source>
</evidence>
<sequence>MPLVDLDLRDQRCPLALLLAKRHVADMVEGELCTILVKDHSSKSDIVRFLNQYDFQVDCVELCHSYLLNVKKGTE</sequence>
<gene>
    <name evidence="2" type="ORF">OJ16_04210</name>
</gene>
<dbReference type="EMBL" id="JTKH01000006">
    <property type="protein sequence ID" value="KII81056.1"/>
    <property type="molecule type" value="Genomic_DNA"/>
</dbReference>
<keyword evidence="3" id="KW-1185">Reference proteome</keyword>
<accession>A0A0C2NNJ2</accession>
<reference evidence="2 3" key="1">
    <citation type="submission" date="2014-11" db="EMBL/GenBank/DDBJ databases">
        <title>Draft Genome Sequence of Vibrio piscirenalis strains CECT 8603T and CECT 8604, two marine Gammaproteobacterium isolated from cultured gilthead sea bream (Sparus aurata).</title>
        <authorList>
            <person name="Arahal D.R."/>
            <person name="Rodrigo-Torres L."/>
            <person name="Lucena T."/>
            <person name="Pujalte M.J."/>
        </authorList>
    </citation>
    <scope>NUCLEOTIDE SEQUENCE [LARGE SCALE GENOMIC DNA]</scope>
    <source>
        <strain evidence="2 3">DCR 1-4-2</strain>
    </source>
</reference>
<organism evidence="2 3">
    <name type="scientific">Vibrio renipiscarius</name>
    <dbReference type="NCBI Taxonomy" id="1461322"/>
    <lineage>
        <taxon>Bacteria</taxon>
        <taxon>Pseudomonadati</taxon>
        <taxon>Pseudomonadota</taxon>
        <taxon>Gammaproteobacteria</taxon>
        <taxon>Vibrionales</taxon>
        <taxon>Vibrionaceae</taxon>
        <taxon>Vibrio</taxon>
    </lineage>
</organism>
<dbReference type="SUPFAM" id="SSF64307">
    <property type="entry name" value="SirA-like"/>
    <property type="match status" value="1"/>
</dbReference>